<dbReference type="PANTHER" id="PTHR10924">
    <property type="entry name" value="MAJOR FACILITATOR SUPERFAMILY PROTEIN-RELATED"/>
    <property type="match status" value="1"/>
</dbReference>
<dbReference type="GO" id="GO:0015232">
    <property type="term" value="F:heme transmembrane transporter activity"/>
    <property type="evidence" value="ECO:0007669"/>
    <property type="project" value="TreeGrafter"/>
</dbReference>
<feature type="transmembrane region" description="Helical" evidence="5">
    <location>
        <begin position="85"/>
        <end position="104"/>
    </location>
</feature>
<dbReference type="OrthoDB" id="6412155at2759"/>
<evidence type="ECO:0000256" key="1">
    <source>
        <dbReference type="ARBA" id="ARBA00004141"/>
    </source>
</evidence>
<dbReference type="SUPFAM" id="SSF103473">
    <property type="entry name" value="MFS general substrate transporter"/>
    <property type="match status" value="1"/>
</dbReference>
<accession>A0A443RXF5</accession>
<sequence>MGGVCYAVSTVLNQVVVAKHAFTDGAKFAGILGFVFTLTGMFGCVIFGIILDKSHRYKQITLFVFIFSFFGLIAFSGALEIGSVWFLYVVWGLFGFFINGYLFIGFEFASEISYPQPEGTSSGLLNASAQVFGIGFTLAASEMVGRVGGLFTNTLLSITLFIGVITTALTKADLRRQRALQNAIPT</sequence>
<gene>
    <name evidence="6" type="ORF">B4U80_00619</name>
</gene>
<evidence type="ECO:0000256" key="3">
    <source>
        <dbReference type="ARBA" id="ARBA00022989"/>
    </source>
</evidence>
<evidence type="ECO:0000256" key="4">
    <source>
        <dbReference type="ARBA" id="ARBA00023136"/>
    </source>
</evidence>
<comment type="caution">
    <text evidence="6">The sequence shown here is derived from an EMBL/GenBank/DDBJ whole genome shotgun (WGS) entry which is preliminary data.</text>
</comment>
<dbReference type="InterPro" id="IPR049680">
    <property type="entry name" value="FLVCR1-2_SLC49-like"/>
</dbReference>
<dbReference type="GO" id="GO:0097037">
    <property type="term" value="P:heme export"/>
    <property type="evidence" value="ECO:0007669"/>
    <property type="project" value="TreeGrafter"/>
</dbReference>
<dbReference type="InterPro" id="IPR036259">
    <property type="entry name" value="MFS_trans_sf"/>
</dbReference>
<protein>
    <recommendedName>
        <fullName evidence="8">Major facilitator superfamily (MFS) profile domain-containing protein</fullName>
    </recommendedName>
</protein>
<organism evidence="6 7">
    <name type="scientific">Leptotrombidium deliense</name>
    <dbReference type="NCBI Taxonomy" id="299467"/>
    <lineage>
        <taxon>Eukaryota</taxon>
        <taxon>Metazoa</taxon>
        <taxon>Ecdysozoa</taxon>
        <taxon>Arthropoda</taxon>
        <taxon>Chelicerata</taxon>
        <taxon>Arachnida</taxon>
        <taxon>Acari</taxon>
        <taxon>Acariformes</taxon>
        <taxon>Trombidiformes</taxon>
        <taxon>Prostigmata</taxon>
        <taxon>Anystina</taxon>
        <taxon>Parasitengona</taxon>
        <taxon>Trombiculoidea</taxon>
        <taxon>Trombiculidae</taxon>
        <taxon>Leptotrombidium</taxon>
    </lineage>
</organism>
<keyword evidence="7" id="KW-1185">Reference proteome</keyword>
<reference evidence="6 7" key="1">
    <citation type="journal article" date="2018" name="Gigascience">
        <title>Genomes of trombidid mites reveal novel predicted allergens and laterally-transferred genes associated with secondary metabolism.</title>
        <authorList>
            <person name="Dong X."/>
            <person name="Chaisiri K."/>
            <person name="Xia D."/>
            <person name="Armstrong S.D."/>
            <person name="Fang Y."/>
            <person name="Donnelly M.J."/>
            <person name="Kadowaki T."/>
            <person name="McGarry J.W."/>
            <person name="Darby A.C."/>
            <person name="Makepeace B.L."/>
        </authorList>
    </citation>
    <scope>NUCLEOTIDE SEQUENCE [LARGE SCALE GENOMIC DNA]</scope>
    <source>
        <strain evidence="6">UoL-UT</strain>
    </source>
</reference>
<dbReference type="PANTHER" id="PTHR10924:SF4">
    <property type="entry name" value="GH15861P"/>
    <property type="match status" value="1"/>
</dbReference>
<evidence type="ECO:0008006" key="8">
    <source>
        <dbReference type="Google" id="ProtNLM"/>
    </source>
</evidence>
<keyword evidence="4 5" id="KW-0472">Membrane</keyword>
<comment type="subcellular location">
    <subcellularLocation>
        <location evidence="1">Membrane</location>
        <topology evidence="1">Multi-pass membrane protein</topology>
    </subcellularLocation>
</comment>
<feature type="transmembrane region" description="Helical" evidence="5">
    <location>
        <begin position="150"/>
        <end position="169"/>
    </location>
</feature>
<dbReference type="GO" id="GO:0016020">
    <property type="term" value="C:membrane"/>
    <property type="evidence" value="ECO:0007669"/>
    <property type="project" value="UniProtKB-SubCell"/>
</dbReference>
<evidence type="ECO:0000313" key="7">
    <source>
        <dbReference type="Proteomes" id="UP000288716"/>
    </source>
</evidence>
<dbReference type="AlphaFoldDB" id="A0A443RXF5"/>
<dbReference type="VEuPathDB" id="VectorBase:LDEU012185"/>
<evidence type="ECO:0000256" key="5">
    <source>
        <dbReference type="SAM" id="Phobius"/>
    </source>
</evidence>
<proteinExistence type="predicted"/>
<evidence type="ECO:0000313" key="6">
    <source>
        <dbReference type="EMBL" id="RWS19855.1"/>
    </source>
</evidence>
<dbReference type="EMBL" id="NCKV01022198">
    <property type="protein sequence ID" value="RWS19855.1"/>
    <property type="molecule type" value="Genomic_DNA"/>
</dbReference>
<keyword evidence="3 5" id="KW-1133">Transmembrane helix</keyword>
<evidence type="ECO:0000256" key="2">
    <source>
        <dbReference type="ARBA" id="ARBA00022692"/>
    </source>
</evidence>
<name>A0A443RXF5_9ACAR</name>
<dbReference type="GO" id="GO:0020037">
    <property type="term" value="F:heme binding"/>
    <property type="evidence" value="ECO:0007669"/>
    <property type="project" value="TreeGrafter"/>
</dbReference>
<feature type="transmembrane region" description="Helical" evidence="5">
    <location>
        <begin position="28"/>
        <end position="51"/>
    </location>
</feature>
<dbReference type="Gene3D" id="1.20.1250.20">
    <property type="entry name" value="MFS general substrate transporter like domains"/>
    <property type="match status" value="1"/>
</dbReference>
<feature type="transmembrane region" description="Helical" evidence="5">
    <location>
        <begin position="60"/>
        <end position="79"/>
    </location>
</feature>
<dbReference type="Proteomes" id="UP000288716">
    <property type="component" value="Unassembled WGS sequence"/>
</dbReference>
<keyword evidence="2 5" id="KW-0812">Transmembrane</keyword>